<comment type="similarity">
    <text evidence="6">Belongs to the WD repeat TRM82 family.</text>
</comment>
<dbReference type="RefSeq" id="XP_018982254.1">
    <property type="nucleotide sequence ID" value="XM_019131062.1"/>
</dbReference>
<name>A0A1E3QGV7_9ASCO</name>
<dbReference type="PANTHER" id="PTHR16288:SF0">
    <property type="entry name" value="TRNA (GUANINE-N(7)-)-METHYLTRANSFERASE NON-CATALYTIC SUBUNIT WDR4"/>
    <property type="match status" value="1"/>
</dbReference>
<dbReference type="EMBL" id="KV454445">
    <property type="protein sequence ID" value="ODQ76926.1"/>
    <property type="molecule type" value="Genomic_DNA"/>
</dbReference>
<accession>A0A1E3QGV7</accession>
<dbReference type="InterPro" id="IPR015943">
    <property type="entry name" value="WD40/YVTN_repeat-like_dom_sf"/>
</dbReference>
<evidence type="ECO:0000256" key="5">
    <source>
        <dbReference type="ARBA" id="ARBA00023242"/>
    </source>
</evidence>
<comment type="subcellular location">
    <subcellularLocation>
        <location evidence="1 6">Nucleus</location>
    </subcellularLocation>
</comment>
<dbReference type="GO" id="GO:0005634">
    <property type="term" value="C:nucleus"/>
    <property type="evidence" value="ECO:0007669"/>
    <property type="project" value="UniProtKB-SubCell"/>
</dbReference>
<evidence type="ECO:0000256" key="3">
    <source>
        <dbReference type="ARBA" id="ARBA00022694"/>
    </source>
</evidence>
<evidence type="ECO:0000313" key="7">
    <source>
        <dbReference type="EMBL" id="ODQ76926.1"/>
    </source>
</evidence>
<keyword evidence="2 6" id="KW-0853">WD repeat</keyword>
<comment type="pathway">
    <text evidence="6">tRNA modification; N(7)-methylguanine-tRNA biosynthesis.</text>
</comment>
<dbReference type="Proteomes" id="UP000094336">
    <property type="component" value="Unassembled WGS sequence"/>
</dbReference>
<sequence length="446" mass="50084">MKHPFQLILSDKSGEHLFTSAKHHIQVFSTATGAIVGSWVDTVDIMEPLKKQQLKKIRALEAQHARDIKEAEAAAAAEPDAKKQKIEVKPIRIPKIPTPGPGAPPVYNFIRVLHLTADEKYLVGTTDSDKAIIMFELDFSQDNCLRLVKRQCLAKRPCAIASSEDSSQMIVGDKFGDVYNIGVTTPAVEDLKTFPQPILGHVSMLSDVVYAKHDGKEYVLTADRDEHVRVSHFPKSYVIKKWLFGHKEFVTNMLIPSWAPERLVTSGGDDFICSWDWTAETNNLLDTFSVRDLVLPFLSDYHIAPERFWTEEEAADRSLLEREITIQKILAVEKYKLLVVLAENTNALFVLNLADDGKITYNQTLTTDSQIITFSVDANARMYVGLDNKDGHLLDVYQFQSASDVEKLASTTMDQIAANSVVEVEKADDIYPLYHAAALRKRSEFS</sequence>
<evidence type="ECO:0000256" key="4">
    <source>
        <dbReference type="ARBA" id="ARBA00022737"/>
    </source>
</evidence>
<reference evidence="8" key="1">
    <citation type="submission" date="2016-05" db="EMBL/GenBank/DDBJ databases">
        <title>Comparative genomics of biotechnologically important yeasts.</title>
        <authorList>
            <consortium name="DOE Joint Genome Institute"/>
            <person name="Riley R."/>
            <person name="Haridas S."/>
            <person name="Wolfe K.H."/>
            <person name="Lopes M.R."/>
            <person name="Hittinger C.T."/>
            <person name="Goker M."/>
            <person name="Salamov A."/>
            <person name="Wisecaver J."/>
            <person name="Long T.M."/>
            <person name="Aerts A.L."/>
            <person name="Barry K."/>
            <person name="Choi C."/>
            <person name="Clum A."/>
            <person name="Coughlan A.Y."/>
            <person name="Deshpande S."/>
            <person name="Douglass A.P."/>
            <person name="Hanson S.J."/>
            <person name="Klenk H.-P."/>
            <person name="Labutti K."/>
            <person name="Lapidus A."/>
            <person name="Lindquist E."/>
            <person name="Lipzen A."/>
            <person name="Meier-Kolthoff J.P."/>
            <person name="Ohm R.A."/>
            <person name="Otillar R.P."/>
            <person name="Pangilinan J."/>
            <person name="Peng Y."/>
            <person name="Rokas A."/>
            <person name="Rosa C.A."/>
            <person name="Scheuner C."/>
            <person name="Sibirny A.A."/>
            <person name="Slot J.C."/>
            <person name="Stielow J.B."/>
            <person name="Sun H."/>
            <person name="Kurtzman C.P."/>
            <person name="Blackwell M."/>
            <person name="Grigoriev I.V."/>
            <person name="Jeffries T.W."/>
        </authorList>
    </citation>
    <scope>NUCLEOTIDE SEQUENCE [LARGE SCALE GENOMIC DNA]</scope>
    <source>
        <strain evidence="8">NRRL Y-12698</strain>
    </source>
</reference>
<dbReference type="GO" id="GO:0005829">
    <property type="term" value="C:cytosol"/>
    <property type="evidence" value="ECO:0007669"/>
    <property type="project" value="EnsemblFungi"/>
</dbReference>
<evidence type="ECO:0000313" key="8">
    <source>
        <dbReference type="Proteomes" id="UP000094336"/>
    </source>
</evidence>
<dbReference type="GeneID" id="30148915"/>
<dbReference type="PANTHER" id="PTHR16288">
    <property type="entry name" value="WD40 REPEAT PROTEIN 4"/>
    <property type="match status" value="1"/>
</dbReference>
<dbReference type="SUPFAM" id="SSF50978">
    <property type="entry name" value="WD40 repeat-like"/>
    <property type="match status" value="1"/>
</dbReference>
<keyword evidence="5 6" id="KW-0539">Nucleus</keyword>
<dbReference type="STRING" id="984486.A0A1E3QGV7"/>
<dbReference type="UniPathway" id="UPA00989"/>
<evidence type="ECO:0000256" key="2">
    <source>
        <dbReference type="ARBA" id="ARBA00022574"/>
    </source>
</evidence>
<keyword evidence="3 6" id="KW-0819">tRNA processing</keyword>
<dbReference type="GO" id="GO:0106004">
    <property type="term" value="P:tRNA (guanine-N7)-methylation"/>
    <property type="evidence" value="ECO:0007669"/>
    <property type="project" value="UniProtKB-UniRule"/>
</dbReference>
<dbReference type="HAMAP" id="MF_03056">
    <property type="entry name" value="TRM82"/>
    <property type="match status" value="1"/>
</dbReference>
<keyword evidence="4 6" id="KW-0677">Repeat</keyword>
<dbReference type="InterPro" id="IPR036322">
    <property type="entry name" value="WD40_repeat_dom_sf"/>
</dbReference>
<dbReference type="InterPro" id="IPR028884">
    <property type="entry name" value="Trm82"/>
</dbReference>
<protein>
    <submittedName>
        <fullName evidence="7">Uncharacterized protein</fullName>
    </submittedName>
</protein>
<gene>
    <name evidence="7" type="ORF">BABINDRAFT_178525</name>
</gene>
<keyword evidence="8" id="KW-1185">Reference proteome</keyword>
<dbReference type="AlphaFoldDB" id="A0A1E3QGV7"/>
<dbReference type="OrthoDB" id="339900at2759"/>
<dbReference type="GO" id="GO:0106143">
    <property type="term" value="C:tRNA (m7G46) methyltransferase complex"/>
    <property type="evidence" value="ECO:0007669"/>
    <property type="project" value="EnsemblFungi"/>
</dbReference>
<comment type="function">
    <text evidence="6">Required for the formation of N(7)-methylguanine at position 46 (m7G46) in tRNA. In the complex, it is required to stabilize and induce conformational changes of the catalytic subunit.</text>
</comment>
<proteinExistence type="inferred from homology"/>
<dbReference type="Gene3D" id="2.130.10.10">
    <property type="entry name" value="YVTN repeat-like/Quinoprotein amine dehydrogenase"/>
    <property type="match status" value="1"/>
</dbReference>
<organism evidence="7 8">
    <name type="scientific">Babjeviella inositovora NRRL Y-12698</name>
    <dbReference type="NCBI Taxonomy" id="984486"/>
    <lineage>
        <taxon>Eukaryota</taxon>
        <taxon>Fungi</taxon>
        <taxon>Dikarya</taxon>
        <taxon>Ascomycota</taxon>
        <taxon>Saccharomycotina</taxon>
        <taxon>Pichiomycetes</taxon>
        <taxon>Serinales incertae sedis</taxon>
        <taxon>Babjeviella</taxon>
    </lineage>
</organism>
<dbReference type="GO" id="GO:0008047">
    <property type="term" value="F:enzyme activator activity"/>
    <property type="evidence" value="ECO:0007669"/>
    <property type="project" value="EnsemblFungi"/>
</dbReference>
<evidence type="ECO:0000256" key="6">
    <source>
        <dbReference type="HAMAP-Rule" id="MF_03056"/>
    </source>
</evidence>
<evidence type="ECO:0000256" key="1">
    <source>
        <dbReference type="ARBA" id="ARBA00004123"/>
    </source>
</evidence>